<dbReference type="GO" id="GO:0006281">
    <property type="term" value="P:DNA repair"/>
    <property type="evidence" value="ECO:0007669"/>
    <property type="project" value="TreeGrafter"/>
</dbReference>
<feature type="domain" description="Topo IA-type catalytic" evidence="2">
    <location>
        <begin position="1"/>
        <end position="88"/>
    </location>
</feature>
<accession>A0A5P3AWB4</accession>
<dbReference type="PANTHER" id="PTHR11390">
    <property type="entry name" value="PROKARYOTIC DNA TOPOISOMERASE"/>
    <property type="match status" value="1"/>
</dbReference>
<proteinExistence type="predicted"/>
<gene>
    <name evidence="3" type="primary">topB_6</name>
    <name evidence="3" type="ORF">VIC01_02993</name>
</gene>
<evidence type="ECO:0000313" key="3">
    <source>
        <dbReference type="EMBL" id="QEW37406.1"/>
    </source>
</evidence>
<dbReference type="Pfam" id="PF13342">
    <property type="entry name" value="Toprim_Crpt"/>
    <property type="match status" value="1"/>
</dbReference>
<dbReference type="InterPro" id="IPR025589">
    <property type="entry name" value="Toprim_C_rpt"/>
</dbReference>
<dbReference type="GO" id="GO:0043597">
    <property type="term" value="C:cytoplasmic replication fork"/>
    <property type="evidence" value="ECO:0007669"/>
    <property type="project" value="TreeGrafter"/>
</dbReference>
<dbReference type="PROSITE" id="PS52039">
    <property type="entry name" value="TOPO_IA_2"/>
    <property type="match status" value="1"/>
</dbReference>
<dbReference type="InterPro" id="IPR013824">
    <property type="entry name" value="Topo_IA_cen_sub1"/>
</dbReference>
<dbReference type="AlphaFoldDB" id="A0A5P3AWB4"/>
<dbReference type="InterPro" id="IPR023405">
    <property type="entry name" value="Topo_IA_core_domain"/>
</dbReference>
<dbReference type="GO" id="GO:0003918">
    <property type="term" value="F:DNA topoisomerase type II (double strand cut, ATP-hydrolyzing) activity"/>
    <property type="evidence" value="ECO:0007669"/>
    <property type="project" value="UniProtKB-EC"/>
</dbReference>
<dbReference type="Pfam" id="PF01131">
    <property type="entry name" value="Topoisom_bac"/>
    <property type="match status" value="1"/>
</dbReference>
<dbReference type="EMBL" id="CP043529">
    <property type="protein sequence ID" value="QEW37406.1"/>
    <property type="molecule type" value="Genomic_DNA"/>
</dbReference>
<dbReference type="InterPro" id="IPR000380">
    <property type="entry name" value="Topo_IA"/>
</dbReference>
<dbReference type="SUPFAM" id="SSF56712">
    <property type="entry name" value="Prokaryotic type I DNA topoisomerase"/>
    <property type="match status" value="1"/>
</dbReference>
<keyword evidence="1 3" id="KW-0413">Isomerase</keyword>
<evidence type="ECO:0000259" key="2">
    <source>
        <dbReference type="PROSITE" id="PS52039"/>
    </source>
</evidence>
<evidence type="ECO:0000256" key="1">
    <source>
        <dbReference type="ARBA" id="ARBA00023235"/>
    </source>
</evidence>
<dbReference type="InterPro" id="IPR013497">
    <property type="entry name" value="Topo_IA_cen"/>
</dbReference>
<dbReference type="PANTHER" id="PTHR11390:SF21">
    <property type="entry name" value="DNA TOPOISOMERASE 3-ALPHA"/>
    <property type="match status" value="1"/>
</dbReference>
<dbReference type="GO" id="GO:0003677">
    <property type="term" value="F:DNA binding"/>
    <property type="evidence" value="ECO:0007669"/>
    <property type="project" value="InterPro"/>
</dbReference>
<name>A0A5P3AWB4_PHOVU</name>
<evidence type="ECO:0000313" key="4">
    <source>
        <dbReference type="Proteomes" id="UP000326091"/>
    </source>
</evidence>
<dbReference type="Proteomes" id="UP000326091">
    <property type="component" value="Chromosome"/>
</dbReference>
<organism evidence="3 4">
    <name type="scientific">Phocaeicola vulgatus</name>
    <name type="common">Bacteroides vulgatus</name>
    <dbReference type="NCBI Taxonomy" id="821"/>
    <lineage>
        <taxon>Bacteria</taxon>
        <taxon>Pseudomonadati</taxon>
        <taxon>Bacteroidota</taxon>
        <taxon>Bacteroidia</taxon>
        <taxon>Bacteroidales</taxon>
        <taxon>Bacteroidaceae</taxon>
        <taxon>Phocaeicola</taxon>
    </lineage>
</organism>
<dbReference type="GO" id="GO:0003917">
    <property type="term" value="F:DNA topoisomerase type I (single strand cut, ATP-independent) activity"/>
    <property type="evidence" value="ECO:0007669"/>
    <property type="project" value="InterPro"/>
</dbReference>
<reference evidence="3 4" key="1">
    <citation type="submission" date="2019-09" db="EMBL/GenBank/DDBJ databases">
        <title>Commensal-derived Metabolites Govern Vibrio cholerae Pathogenesis in Host.</title>
        <authorList>
            <person name="Yoon S.S."/>
            <person name="Yoon M.Y."/>
        </authorList>
    </citation>
    <scope>NUCLEOTIDE SEQUENCE [LARGE SCALE GENOMIC DNA]</scope>
    <source>
        <strain evidence="3 4">VIC01</strain>
    </source>
</reference>
<dbReference type="GO" id="GO:0006265">
    <property type="term" value="P:DNA topological change"/>
    <property type="evidence" value="ECO:0007669"/>
    <property type="project" value="InterPro"/>
</dbReference>
<dbReference type="GO" id="GO:0006310">
    <property type="term" value="P:DNA recombination"/>
    <property type="evidence" value="ECO:0007669"/>
    <property type="project" value="TreeGrafter"/>
</dbReference>
<protein>
    <submittedName>
        <fullName evidence="3">DNA topoisomerase 3</fullName>
        <ecNumber evidence="3">5.6.2.2</ecNumber>
    </submittedName>
</protein>
<dbReference type="Gene3D" id="1.10.460.10">
    <property type="entry name" value="Topoisomerase I, domain 2"/>
    <property type="match status" value="1"/>
</dbReference>
<dbReference type="EC" id="5.6.2.2" evidence="3"/>
<sequence length="218" mass="24771">MERCGLGTSSTRAGVIELLIARRYVERQGCDLLPTPKGLEVYEAVRDKLIADPEMTARWEKDLQEIERGELDADVFIQKVGKYARQIVEELSAVRFEHPGLPRHRCPKCGMETLTLHRKVARCGDPDCAFLLFRTFNARELTDGEMLCLLEGKKTDFLPFVSRKGKPYEASLKMDENYRIEMTFRDIPVERQPLPVGDPSVMQAADIPVETPHPGQLP</sequence>